<name>R4YUY0_OLEAN</name>
<keyword evidence="2" id="KW-0813">Transport</keyword>
<dbReference type="KEGG" id="oai:OLEAN_C30580"/>
<dbReference type="InterPro" id="IPR044527">
    <property type="entry name" value="NrtA/CpmA_ABC-bd_dom"/>
</dbReference>
<gene>
    <name evidence="6" type="primary">nasS</name>
    <name evidence="6" type="ORF">OLEAN_C30580</name>
</gene>
<dbReference type="CDD" id="cd13553">
    <property type="entry name" value="PBP2_NrtA_CpmA_like"/>
    <property type="match status" value="1"/>
</dbReference>
<dbReference type="HOGENOM" id="CLU_037398_0_1_6"/>
<accession>R4YUY0</accession>
<organism evidence="6 7">
    <name type="scientific">Oleispira antarctica RB-8</name>
    <dbReference type="NCBI Taxonomy" id="698738"/>
    <lineage>
        <taxon>Bacteria</taxon>
        <taxon>Pseudomonadati</taxon>
        <taxon>Pseudomonadota</taxon>
        <taxon>Gammaproteobacteria</taxon>
        <taxon>Oceanospirillales</taxon>
        <taxon>Oceanospirillaceae</taxon>
        <taxon>Oleispira</taxon>
    </lineage>
</organism>
<dbReference type="EMBL" id="FO203512">
    <property type="protein sequence ID" value="CCK77234.1"/>
    <property type="molecule type" value="Genomic_DNA"/>
</dbReference>
<dbReference type="GO" id="GO:0012505">
    <property type="term" value="C:endomembrane system"/>
    <property type="evidence" value="ECO:0007669"/>
    <property type="project" value="UniProtKB-SubCell"/>
</dbReference>
<dbReference type="PATRIC" id="fig|698738.3.peg.3179"/>
<evidence type="ECO:0000256" key="4">
    <source>
        <dbReference type="ARBA" id="ARBA00022519"/>
    </source>
</evidence>
<evidence type="ECO:0000256" key="1">
    <source>
        <dbReference type="ARBA" id="ARBA00004308"/>
    </source>
</evidence>
<keyword evidence="7" id="KW-1185">Reference proteome</keyword>
<dbReference type="OrthoDB" id="9815454at2"/>
<keyword evidence="4" id="KW-0997">Cell inner membrane</keyword>
<dbReference type="PANTHER" id="PTHR30024:SF43">
    <property type="entry name" value="BLL4572 PROTEIN"/>
    <property type="match status" value="1"/>
</dbReference>
<dbReference type="AlphaFoldDB" id="R4YUY0"/>
<evidence type="ECO:0000256" key="5">
    <source>
        <dbReference type="ARBA" id="ARBA00023136"/>
    </source>
</evidence>
<dbReference type="Gene3D" id="3.40.190.10">
    <property type="entry name" value="Periplasmic binding protein-like II"/>
    <property type="match status" value="2"/>
</dbReference>
<evidence type="ECO:0000313" key="7">
    <source>
        <dbReference type="Proteomes" id="UP000032749"/>
    </source>
</evidence>
<keyword evidence="5" id="KW-0472">Membrane</keyword>
<dbReference type="Pfam" id="PF13379">
    <property type="entry name" value="NMT1_2"/>
    <property type="match status" value="1"/>
</dbReference>
<reference evidence="6 7" key="1">
    <citation type="journal article" date="2013" name="Nat. Commun.">
        <title>Genome sequence and functional genomic analysis of the oil-degrading bacterium Oleispira antarctica.</title>
        <authorList>
            <person name="Kube M."/>
            <person name="Chernikova T.N."/>
            <person name="Al-Ramahi Y."/>
            <person name="Beloqui A."/>
            <person name="Lopez-Cortez N."/>
            <person name="Guazzaroni M.E."/>
            <person name="Heipieper H.J."/>
            <person name="Klages S."/>
            <person name="Kotsyurbenko O.R."/>
            <person name="Langer I."/>
            <person name="Nechitaylo T.Y."/>
            <person name="Lunsdorf H."/>
            <person name="Fernandez M."/>
            <person name="Juarez S."/>
            <person name="Ciordia S."/>
            <person name="Singer A."/>
            <person name="Kagan O."/>
            <person name="Egorova O."/>
            <person name="Petit P.A."/>
            <person name="Stogios P."/>
            <person name="Kim Y."/>
            <person name="Tchigvintsev A."/>
            <person name="Flick R."/>
            <person name="Denaro R."/>
            <person name="Genovese M."/>
            <person name="Albar J.P."/>
            <person name="Reva O.N."/>
            <person name="Martinez-Gomariz M."/>
            <person name="Tran H."/>
            <person name="Ferrer M."/>
            <person name="Savchenko A."/>
            <person name="Yakunin A.F."/>
            <person name="Yakimov M.M."/>
            <person name="Golyshina O.V."/>
            <person name="Reinhardt R."/>
            <person name="Golyshin P.N."/>
        </authorList>
    </citation>
    <scope>NUCLEOTIDE SEQUENCE [LARGE SCALE GENOMIC DNA]</scope>
</reference>
<evidence type="ECO:0000256" key="2">
    <source>
        <dbReference type="ARBA" id="ARBA00022448"/>
    </source>
</evidence>
<keyword evidence="3" id="KW-1003">Cell membrane</keyword>
<dbReference type="SUPFAM" id="SSF53850">
    <property type="entry name" value="Periplasmic binding protein-like II"/>
    <property type="match status" value="1"/>
</dbReference>
<dbReference type="Proteomes" id="UP000032749">
    <property type="component" value="Chromosome"/>
</dbReference>
<sequence length="369" mass="41426">MNGAKVEKKALKLGYMPLSDCLPLLVAQEKGFFAQEGLEVELQQEVSWSNIRDKVIVGHLDGAHMLAPMLLASSIGLGGLKKPLITAFSLGLNGNALTVSNTLHKELFTRNAAEFDQAITMKHVIEQRREEGLAKLVFATVYPYSCHNLQLRYWLASADIDPDKDIDLVILPPSQMVDHLKLQHIDGFFAGAPWNSVAILQGHGHCLLTGMDIWENAPEKVLGVTLQWAEENPNTHNALIRALYQACHWLEFHAKESLPLLERHLSLNSPLIDQECLIPAITGEYIFDHNQAQSKAPGLLVFNRFMANFPWLSHGQLICSQMKRWHWLPENTDCDALVASCYRPDIYRQALANVTMPEDDFNNVHLAIL</sequence>
<evidence type="ECO:0000313" key="6">
    <source>
        <dbReference type="EMBL" id="CCK77234.1"/>
    </source>
</evidence>
<proteinExistence type="predicted"/>
<evidence type="ECO:0000256" key="3">
    <source>
        <dbReference type="ARBA" id="ARBA00022475"/>
    </source>
</evidence>
<dbReference type="PANTHER" id="PTHR30024">
    <property type="entry name" value="ALIPHATIC SULFONATES-BINDING PROTEIN-RELATED"/>
    <property type="match status" value="1"/>
</dbReference>
<dbReference type="STRING" id="698738.OLEAN_C30580"/>
<protein>
    <submittedName>
        <fullName evidence="6">Nitrate-binding protein NasS putative</fullName>
    </submittedName>
</protein>
<comment type="subcellular location">
    <subcellularLocation>
        <location evidence="1">Endomembrane system</location>
    </subcellularLocation>
</comment>